<comment type="caution">
    <text evidence="1">The sequence shown here is derived from an EMBL/GenBank/DDBJ whole genome shotgun (WGS) entry which is preliminary data.</text>
</comment>
<name>A0A2T3J9J4_9GAMM</name>
<dbReference type="AlphaFoldDB" id="A0A2T3J9J4"/>
<accession>A0A2T3J9J4</accession>
<dbReference type="OrthoDB" id="9885997at2"/>
<dbReference type="Proteomes" id="UP000240987">
    <property type="component" value="Unassembled WGS sequence"/>
</dbReference>
<protein>
    <submittedName>
        <fullName evidence="1">Uncharacterized protein</fullName>
    </submittedName>
</protein>
<gene>
    <name evidence="1" type="ORF">C9J12_22560</name>
</gene>
<organism evidence="1 2">
    <name type="scientific">Photobacterium frigidiphilum</name>
    <dbReference type="NCBI Taxonomy" id="264736"/>
    <lineage>
        <taxon>Bacteria</taxon>
        <taxon>Pseudomonadati</taxon>
        <taxon>Pseudomonadota</taxon>
        <taxon>Gammaproteobacteria</taxon>
        <taxon>Vibrionales</taxon>
        <taxon>Vibrionaceae</taxon>
        <taxon>Photobacterium</taxon>
    </lineage>
</organism>
<evidence type="ECO:0000313" key="2">
    <source>
        <dbReference type="Proteomes" id="UP000240987"/>
    </source>
</evidence>
<dbReference type="RefSeq" id="WP_107244754.1">
    <property type="nucleotide sequence ID" value="NZ_JAKJUA010000029.1"/>
</dbReference>
<reference evidence="1 2" key="1">
    <citation type="submission" date="2018-01" db="EMBL/GenBank/DDBJ databases">
        <title>Whole genome sequencing of Histamine producing bacteria.</title>
        <authorList>
            <person name="Butler K."/>
        </authorList>
    </citation>
    <scope>NUCLEOTIDE SEQUENCE [LARGE SCALE GENOMIC DNA]</scope>
    <source>
        <strain evidence="1 2">JCM 12947</strain>
    </source>
</reference>
<dbReference type="EMBL" id="PYMJ01000030">
    <property type="protein sequence ID" value="PSU45488.1"/>
    <property type="molecule type" value="Genomic_DNA"/>
</dbReference>
<sequence>MNQTITMFLLGVSVLVGLAFANFLIIDVMPQKGGVWGVVEINDIPQAAMDVVVPQRLVGEDMHSKVMTTIKSSGVKMMGQMDC</sequence>
<keyword evidence="2" id="KW-1185">Reference proteome</keyword>
<evidence type="ECO:0000313" key="1">
    <source>
        <dbReference type="EMBL" id="PSU45488.1"/>
    </source>
</evidence>
<proteinExistence type="predicted"/>